<protein>
    <recommendedName>
        <fullName evidence="2">Leucine-binding protein domain-containing protein</fullName>
    </recommendedName>
</protein>
<evidence type="ECO:0000259" key="2">
    <source>
        <dbReference type="Pfam" id="PF13458"/>
    </source>
</evidence>
<dbReference type="InterPro" id="IPR028082">
    <property type="entry name" value="Peripla_BP_I"/>
</dbReference>
<dbReference type="InterPro" id="IPR028081">
    <property type="entry name" value="Leu-bd"/>
</dbReference>
<dbReference type="Gene3D" id="3.40.50.2300">
    <property type="match status" value="2"/>
</dbReference>
<accession>A0A835W4E5</accession>
<evidence type="ECO:0000256" key="1">
    <source>
        <dbReference type="ARBA" id="ARBA00022729"/>
    </source>
</evidence>
<gene>
    <name evidence="3" type="ORF">HYH02_011946</name>
</gene>
<keyword evidence="4" id="KW-1185">Reference proteome</keyword>
<evidence type="ECO:0000313" key="3">
    <source>
        <dbReference type="EMBL" id="KAG2435446.1"/>
    </source>
</evidence>
<dbReference type="Proteomes" id="UP000613740">
    <property type="component" value="Unassembled WGS sequence"/>
</dbReference>
<sequence>MGFDEEACRFLCYNLPACTLYVWYTNSVCQLRRDAFRPAYGSTGPTDQVVRACVKTEIANNTGAQQGPKEDVYLIRAAGPMPRACPNANLLTAVSACYWTGAFSFKPSEGATQAWIVRKAAGGRGTYTVTNYFRSVVSNPACERNVWNFLPQCGNTDIDMAAGWQGPQQEVFFEPVAGRRGAVRIRAAGRNCTERYLASVLACPGYNSVYWAPLNLRDSAFVFELLPISASYPVPDLPVGMITDSSEDDPSVTAESVSIIHGAYMAAVDRGYKVNLVTSGLGCDSDKIAKEVERLVKEEKVVAIIGPICSGTVLAAAPTINALKVPAISPTAGASAVSSAGPYIYRTLAIASSYVDPLMSYLAPKFPTMAMIYDDSLLGRDWTRLAEAKYKQDGGNVTYKAMISVENGTVAEMEEMTRQALATKPSLLFFMATSSIPAKLELAFIQTARATDPKFPIVMPNGFDQDTKDALEVKDAKGNKTYPLVDGIYYAGDKSYPKATQRYKAMFGLTYMPELGRGGSYASAYDGMSAIIRAAQAAGYSKLKNINKELSSKSFTFERFGGETGRFNADGDMDVKTLLQAYSPITGEPEDLVMEP</sequence>
<proteinExistence type="predicted"/>
<dbReference type="Pfam" id="PF13458">
    <property type="entry name" value="Peripla_BP_6"/>
    <property type="match status" value="1"/>
</dbReference>
<comment type="caution">
    <text evidence="3">The sequence shown here is derived from an EMBL/GenBank/DDBJ whole genome shotgun (WGS) entry which is preliminary data.</text>
</comment>
<dbReference type="InterPro" id="IPR051010">
    <property type="entry name" value="BCAA_transport"/>
</dbReference>
<dbReference type="EMBL" id="JAEHOD010000053">
    <property type="protein sequence ID" value="KAG2435446.1"/>
    <property type="molecule type" value="Genomic_DNA"/>
</dbReference>
<dbReference type="PANTHER" id="PTHR30483:SF37">
    <property type="entry name" value="ABC TRANSPORTER SUBSTRATE-BINDING PROTEIN"/>
    <property type="match status" value="1"/>
</dbReference>
<dbReference type="PANTHER" id="PTHR30483">
    <property type="entry name" value="LEUCINE-SPECIFIC-BINDING PROTEIN"/>
    <property type="match status" value="1"/>
</dbReference>
<name>A0A835W4E5_9CHLO</name>
<organism evidence="3 4">
    <name type="scientific">Chlamydomonas schloesseri</name>
    <dbReference type="NCBI Taxonomy" id="2026947"/>
    <lineage>
        <taxon>Eukaryota</taxon>
        <taxon>Viridiplantae</taxon>
        <taxon>Chlorophyta</taxon>
        <taxon>core chlorophytes</taxon>
        <taxon>Chlorophyceae</taxon>
        <taxon>CS clade</taxon>
        <taxon>Chlamydomonadales</taxon>
        <taxon>Chlamydomonadaceae</taxon>
        <taxon>Chlamydomonas</taxon>
    </lineage>
</organism>
<evidence type="ECO:0000313" key="4">
    <source>
        <dbReference type="Proteomes" id="UP000613740"/>
    </source>
</evidence>
<dbReference type="OrthoDB" id="532660at2759"/>
<feature type="domain" description="Leucine-binding protein" evidence="2">
    <location>
        <begin position="239"/>
        <end position="574"/>
    </location>
</feature>
<keyword evidence="1" id="KW-0732">Signal</keyword>
<dbReference type="AlphaFoldDB" id="A0A835W4E5"/>
<dbReference type="SUPFAM" id="SSF53822">
    <property type="entry name" value="Periplasmic binding protein-like I"/>
    <property type="match status" value="1"/>
</dbReference>
<reference evidence="3" key="1">
    <citation type="journal article" date="2020" name="bioRxiv">
        <title>Comparative genomics of Chlamydomonas.</title>
        <authorList>
            <person name="Craig R.J."/>
            <person name="Hasan A.R."/>
            <person name="Ness R.W."/>
            <person name="Keightley P.D."/>
        </authorList>
    </citation>
    <scope>NUCLEOTIDE SEQUENCE</scope>
    <source>
        <strain evidence="3">CCAP 11/173</strain>
    </source>
</reference>